<dbReference type="Proteomes" id="UP000030151">
    <property type="component" value="Unassembled WGS sequence"/>
</dbReference>
<evidence type="ECO:0000256" key="1">
    <source>
        <dbReference type="ARBA" id="ARBA00022737"/>
    </source>
</evidence>
<accession>A0A014N7M2</accession>
<dbReference type="AlphaFoldDB" id="A0A014N7M2"/>
<name>A0A014N7M2_9HYPO</name>
<comment type="caution">
    <text evidence="3">The sequence shown here is derived from an EMBL/GenBank/DDBJ whole genome shotgun (WGS) entry which is preliminary data.</text>
</comment>
<sequence>MNNVISQRSLDQFPAEIWFRILDNLPGEAVRNFLYTCKKSFSDFLWYFATREANNGLIHAAKHKDRNLLRKILSIDEVDVNMEDEDGETALCFAVKSSDKVMLRALIARSNINTQKPLRHAIMQQEDDIVELILQSGNVNLDATDCLRETMLHDAVLYGGPIIAELLASQAQSSDFEKFNEAGMTPLHWAIRYGYEEVMDIYFSTRKARSNEHILENDLLLYAIERRKEFVALQILYHRGFRLATYPQGDVLLHRAFREGLELVVAELQLQTTDANTTGDEDLNAMQHASRGRNLAIESRLVESGVSPHADESALWATAQQGDFETFRLLLLYKGYGPIFHNSVCLQHAIRGRDERIIARALRMTARIDYNVVLVAVESDMPDLLLLVMERLRRAATQINLGDLLLHAIQHDSVSVIELLLNKLHANPCYATSGRPALSYAAERGCTAVISLLLSHGEVDPNLQDGDGRIPLDYVLDSSEPCRQNLRLLALDFRTEPSSFGDKGLAMMASLRTARQYWLLEHLRERGFEDKGFRKRRVTRINTPNKMKRYSLRSRHTKL</sequence>
<gene>
    <name evidence="3" type="ORF">X797_011131</name>
</gene>
<dbReference type="Gene3D" id="1.25.40.20">
    <property type="entry name" value="Ankyrin repeat-containing domain"/>
    <property type="match status" value="3"/>
</dbReference>
<dbReference type="HOGENOM" id="CLU_487515_0_0_1"/>
<dbReference type="PANTHER" id="PTHR24198">
    <property type="entry name" value="ANKYRIN REPEAT AND PROTEIN KINASE DOMAIN-CONTAINING PROTEIN"/>
    <property type="match status" value="1"/>
</dbReference>
<dbReference type="PANTHER" id="PTHR24198:SF165">
    <property type="entry name" value="ANKYRIN REPEAT-CONTAINING PROTEIN-RELATED"/>
    <property type="match status" value="1"/>
</dbReference>
<keyword evidence="1" id="KW-0677">Repeat</keyword>
<dbReference type="Pfam" id="PF12796">
    <property type="entry name" value="Ank_2"/>
    <property type="match status" value="2"/>
</dbReference>
<dbReference type="SMART" id="SM00248">
    <property type="entry name" value="ANK"/>
    <property type="match status" value="9"/>
</dbReference>
<proteinExistence type="predicted"/>
<evidence type="ECO:0000313" key="3">
    <source>
        <dbReference type="EMBL" id="EXU95780.1"/>
    </source>
</evidence>
<evidence type="ECO:0000313" key="4">
    <source>
        <dbReference type="Proteomes" id="UP000030151"/>
    </source>
</evidence>
<organism evidence="3 4">
    <name type="scientific">Metarhizium robertsii</name>
    <dbReference type="NCBI Taxonomy" id="568076"/>
    <lineage>
        <taxon>Eukaryota</taxon>
        <taxon>Fungi</taxon>
        <taxon>Dikarya</taxon>
        <taxon>Ascomycota</taxon>
        <taxon>Pezizomycotina</taxon>
        <taxon>Sordariomycetes</taxon>
        <taxon>Hypocreomycetidae</taxon>
        <taxon>Hypocreales</taxon>
        <taxon>Clavicipitaceae</taxon>
        <taxon>Metarhizium</taxon>
    </lineage>
</organism>
<dbReference type="SUPFAM" id="SSF48403">
    <property type="entry name" value="Ankyrin repeat"/>
    <property type="match status" value="1"/>
</dbReference>
<dbReference type="EMBL" id="JELW01000065">
    <property type="protein sequence ID" value="EXU95780.1"/>
    <property type="molecule type" value="Genomic_DNA"/>
</dbReference>
<dbReference type="InterPro" id="IPR002110">
    <property type="entry name" value="Ankyrin_rpt"/>
</dbReference>
<keyword evidence="2" id="KW-0040">ANK repeat</keyword>
<protein>
    <submittedName>
        <fullName evidence="3">Ankyrin repeat protein</fullName>
    </submittedName>
</protein>
<dbReference type="Pfam" id="PF00023">
    <property type="entry name" value="Ank"/>
    <property type="match status" value="1"/>
</dbReference>
<dbReference type="InterPro" id="IPR036770">
    <property type="entry name" value="Ankyrin_rpt-contain_sf"/>
</dbReference>
<evidence type="ECO:0000256" key="2">
    <source>
        <dbReference type="ARBA" id="ARBA00023043"/>
    </source>
</evidence>
<reference evidence="3 4" key="1">
    <citation type="submission" date="2014-02" db="EMBL/GenBank/DDBJ databases">
        <title>The genome sequence of the entomopathogenic fungus Metarhizium robertsii ARSEF 2575.</title>
        <authorList>
            <person name="Giuliano Garisto Donzelli B."/>
            <person name="Roe B.A."/>
            <person name="Macmil S.L."/>
            <person name="Krasnoff S.B."/>
            <person name="Gibson D.M."/>
        </authorList>
    </citation>
    <scope>NUCLEOTIDE SEQUENCE [LARGE SCALE GENOMIC DNA]</scope>
    <source>
        <strain evidence="3 4">ARSEF 2575</strain>
    </source>
</reference>